<protein>
    <submittedName>
        <fullName evidence="1">Uncharacterized protein</fullName>
    </submittedName>
</protein>
<dbReference type="EMBL" id="JAOPKA010000005">
    <property type="protein sequence ID" value="MCU4741811.1"/>
    <property type="molecule type" value="Genomic_DNA"/>
</dbReference>
<evidence type="ECO:0000313" key="2">
    <source>
        <dbReference type="Proteomes" id="UP001321018"/>
    </source>
</evidence>
<sequence>MFLGIDYVTTDEIEDEVDEDEFERAKPLATVVNQRYVYDEDGDLVTQPDPVELDTLRSQLPRTVTVTVTSESDEYTAILPVVVYRYWIFQGEN</sequence>
<reference evidence="1" key="1">
    <citation type="submission" date="2022-09" db="EMBL/GenBank/DDBJ databases">
        <title>Enrichment on poylsaccharides allowed isolation of novel metabolic and taxonomic groups of Haloarchaea.</title>
        <authorList>
            <person name="Sorokin D.Y."/>
            <person name="Elcheninov A.G."/>
            <person name="Khizhniak T.V."/>
            <person name="Kolganova T.V."/>
            <person name="Kublanov I.V."/>
        </authorList>
    </citation>
    <scope>NUCLEOTIDE SEQUENCE</scope>
    <source>
        <strain evidence="1">AArc-xg1-1</strain>
    </source>
</reference>
<dbReference type="AlphaFoldDB" id="A0AAP2YYM1"/>
<gene>
    <name evidence="1" type="ORF">OB960_10425</name>
</gene>
<dbReference type="Proteomes" id="UP001321018">
    <property type="component" value="Unassembled WGS sequence"/>
</dbReference>
<organism evidence="1 2">
    <name type="scientific">Natronoglomus mannanivorans</name>
    <dbReference type="NCBI Taxonomy" id="2979990"/>
    <lineage>
        <taxon>Archaea</taxon>
        <taxon>Methanobacteriati</taxon>
        <taxon>Methanobacteriota</taxon>
        <taxon>Stenosarchaea group</taxon>
        <taxon>Halobacteria</taxon>
        <taxon>Halobacteriales</taxon>
        <taxon>Natrialbaceae</taxon>
        <taxon>Natronoglomus</taxon>
    </lineage>
</organism>
<dbReference type="RefSeq" id="WP_338003641.1">
    <property type="nucleotide sequence ID" value="NZ_JAOPKA010000005.1"/>
</dbReference>
<proteinExistence type="predicted"/>
<name>A0AAP2YYM1_9EURY</name>
<accession>A0AAP2YYM1</accession>
<evidence type="ECO:0000313" key="1">
    <source>
        <dbReference type="EMBL" id="MCU4741811.1"/>
    </source>
</evidence>
<comment type="caution">
    <text evidence="1">The sequence shown here is derived from an EMBL/GenBank/DDBJ whole genome shotgun (WGS) entry which is preliminary data.</text>
</comment>